<sequence length="141" mass="15488">MNIPRDPPPMTSHAALISAPFLKQQFLSTSRIRLSHSLSALSRVPVSISLRNNASEAELFLKGLRSKRAAVKSNRCPTFADLSTSVWLRAADDLSKSRVGVVPVEGGDKFAVHATLPCFKCKHSDRTLEPNNEIQNGKIEH</sequence>
<reference evidence="1 2" key="1">
    <citation type="submission" date="2019-06" db="EMBL/GenBank/DDBJ databases">
        <title>Draft genomes of female and male turbot (Scophthalmus maximus).</title>
        <authorList>
            <person name="Xu H."/>
            <person name="Xu X.-W."/>
            <person name="Shao C."/>
            <person name="Chen S."/>
        </authorList>
    </citation>
    <scope>NUCLEOTIDE SEQUENCE [LARGE SCALE GENOMIC DNA]</scope>
    <source>
        <strain evidence="1">Ysfricsl-2016a</strain>
        <tissue evidence="1">Blood</tissue>
    </source>
</reference>
<dbReference type="AlphaFoldDB" id="A0A6A4SS54"/>
<evidence type="ECO:0000313" key="2">
    <source>
        <dbReference type="Proteomes" id="UP000438429"/>
    </source>
</evidence>
<gene>
    <name evidence="1" type="ORF">F2P81_013267</name>
</gene>
<protein>
    <submittedName>
        <fullName evidence="1">Uncharacterized protein</fullName>
    </submittedName>
</protein>
<name>A0A6A4SS54_SCOMX</name>
<accession>A0A6A4SS54</accession>
<dbReference type="Proteomes" id="UP000438429">
    <property type="component" value="Unassembled WGS sequence"/>
</dbReference>
<comment type="caution">
    <text evidence="1">The sequence shown here is derived from an EMBL/GenBank/DDBJ whole genome shotgun (WGS) entry which is preliminary data.</text>
</comment>
<dbReference type="EMBL" id="VEVO01000011">
    <property type="protein sequence ID" value="KAF0035509.1"/>
    <property type="molecule type" value="Genomic_DNA"/>
</dbReference>
<evidence type="ECO:0000313" key="1">
    <source>
        <dbReference type="EMBL" id="KAF0035509.1"/>
    </source>
</evidence>
<organism evidence="1 2">
    <name type="scientific">Scophthalmus maximus</name>
    <name type="common">Turbot</name>
    <name type="synonym">Psetta maxima</name>
    <dbReference type="NCBI Taxonomy" id="52904"/>
    <lineage>
        <taxon>Eukaryota</taxon>
        <taxon>Metazoa</taxon>
        <taxon>Chordata</taxon>
        <taxon>Craniata</taxon>
        <taxon>Vertebrata</taxon>
        <taxon>Euteleostomi</taxon>
        <taxon>Actinopterygii</taxon>
        <taxon>Neopterygii</taxon>
        <taxon>Teleostei</taxon>
        <taxon>Neoteleostei</taxon>
        <taxon>Acanthomorphata</taxon>
        <taxon>Carangaria</taxon>
        <taxon>Pleuronectiformes</taxon>
        <taxon>Pleuronectoidei</taxon>
        <taxon>Scophthalmidae</taxon>
        <taxon>Scophthalmus</taxon>
    </lineage>
</organism>
<proteinExistence type="predicted"/>